<evidence type="ECO:0000313" key="2">
    <source>
        <dbReference type="EMBL" id="TRW98543.1"/>
    </source>
</evidence>
<evidence type="ECO:0000313" key="3">
    <source>
        <dbReference type="Proteomes" id="UP000733744"/>
    </source>
</evidence>
<gene>
    <name evidence="2" type="ORF">EKO24_007095</name>
</gene>
<dbReference type="InterPro" id="IPR036397">
    <property type="entry name" value="RNaseH_sf"/>
</dbReference>
<protein>
    <submittedName>
        <fullName evidence="2">IS630 family transposase</fullName>
    </submittedName>
</protein>
<organism evidence="2 3">
    <name type="scientific">Candidatus Methylobacter oryzae</name>
    <dbReference type="NCBI Taxonomy" id="2497749"/>
    <lineage>
        <taxon>Bacteria</taxon>
        <taxon>Pseudomonadati</taxon>
        <taxon>Pseudomonadota</taxon>
        <taxon>Gammaproteobacteria</taxon>
        <taxon>Methylococcales</taxon>
        <taxon>Methylococcaceae</taxon>
        <taxon>Methylobacter</taxon>
    </lineage>
</organism>
<dbReference type="EMBL" id="RYFG02000065">
    <property type="protein sequence ID" value="TRW98543.1"/>
    <property type="molecule type" value="Genomic_DNA"/>
</dbReference>
<dbReference type="PANTHER" id="PTHR46564">
    <property type="entry name" value="TRANSPOSASE"/>
    <property type="match status" value="1"/>
</dbReference>
<sequence>MTSLFAKNWAIAIKLTVVASERNRDDVAAAREQWQAWQKSCDLSKLVFLDETGLSTDMIRRYGRALGGARCVDSAPAGHWQTLTFIAGLRMDQLTAPWCLNQAMNGEAFKEYLRSQLGPTLKAGDIVICDNLPTHKVADVRALIEARGATLKYLPPYSPDLNPIEQVFAKLKALHARRLNELMTSPGRLSAKSWISFTPTSA</sequence>
<dbReference type="Pfam" id="PF13358">
    <property type="entry name" value="DDE_3"/>
    <property type="match status" value="1"/>
</dbReference>
<feature type="domain" description="Tc1-like transposase DDE" evidence="1">
    <location>
        <begin position="46"/>
        <end position="176"/>
    </location>
</feature>
<proteinExistence type="predicted"/>
<dbReference type="PANTHER" id="PTHR46564:SF1">
    <property type="entry name" value="TRANSPOSASE"/>
    <property type="match status" value="1"/>
</dbReference>
<accession>A0ABY3CCK1</accession>
<comment type="caution">
    <text evidence="2">The sequence shown here is derived from an EMBL/GenBank/DDBJ whole genome shotgun (WGS) entry which is preliminary data.</text>
</comment>
<dbReference type="NCBIfam" id="NF033545">
    <property type="entry name" value="transpos_IS630"/>
    <property type="match status" value="1"/>
</dbReference>
<dbReference type="InterPro" id="IPR038717">
    <property type="entry name" value="Tc1-like_DDE_dom"/>
</dbReference>
<reference evidence="2 3" key="1">
    <citation type="journal article" date="2019" name="Antonie Van Leeuwenhoek">
        <title>Description of 'Ca. Methylobacter oryzae' KRF1, a novel species from the environmentally important Methylobacter clade 2.</title>
        <authorList>
            <person name="Khatri K."/>
            <person name="Mohite J.A."/>
            <person name="Pandit P.S."/>
            <person name="Bahulikar R."/>
            <person name="Rahalkar M.C."/>
        </authorList>
    </citation>
    <scope>NUCLEOTIDE SEQUENCE [LARGE SCALE GENOMIC DNA]</scope>
    <source>
        <strain evidence="2 3">KRF1</strain>
    </source>
</reference>
<dbReference type="InterPro" id="IPR047655">
    <property type="entry name" value="Transpos_IS630-like"/>
</dbReference>
<dbReference type="Proteomes" id="UP000733744">
    <property type="component" value="Unassembled WGS sequence"/>
</dbReference>
<evidence type="ECO:0000259" key="1">
    <source>
        <dbReference type="Pfam" id="PF13358"/>
    </source>
</evidence>
<keyword evidence="3" id="KW-1185">Reference proteome</keyword>
<dbReference type="Gene3D" id="3.30.420.10">
    <property type="entry name" value="Ribonuclease H-like superfamily/Ribonuclease H"/>
    <property type="match status" value="1"/>
</dbReference>
<name>A0ABY3CCK1_9GAMM</name>